<protein>
    <recommendedName>
        <fullName evidence="3 9">DNA replication and repair protein RecF</fullName>
    </recommendedName>
</protein>
<dbReference type="SUPFAM" id="SSF52540">
    <property type="entry name" value="P-loop containing nucleoside triphosphate hydrolases"/>
    <property type="match status" value="1"/>
</dbReference>
<dbReference type="GO" id="GO:0006260">
    <property type="term" value="P:DNA replication"/>
    <property type="evidence" value="ECO:0007669"/>
    <property type="project" value="UniProtKB-UniRule"/>
</dbReference>
<evidence type="ECO:0000256" key="2">
    <source>
        <dbReference type="ARBA" id="ARBA00008016"/>
    </source>
</evidence>
<dbReference type="RefSeq" id="WP_169792244.1">
    <property type="nucleotide sequence ID" value="NZ_CP013189.1"/>
</dbReference>
<reference evidence="11 12" key="1">
    <citation type="submission" date="2015-11" db="EMBL/GenBank/DDBJ databases">
        <authorList>
            <person name="Zhang Y."/>
            <person name="Guo Z."/>
        </authorList>
    </citation>
    <scope>NUCLEOTIDE SEQUENCE [LARGE SCALE GENOMIC DNA]</scope>
    <source>
        <strain evidence="11 12">KCTC 32221</strain>
    </source>
</reference>
<name>A0A0S2K8S4_9GAMM</name>
<dbReference type="InterPro" id="IPR003593">
    <property type="entry name" value="AAA+_ATPase"/>
</dbReference>
<feature type="binding site" evidence="9">
    <location>
        <begin position="31"/>
        <end position="38"/>
    </location>
    <ligand>
        <name>ATP</name>
        <dbReference type="ChEBI" id="CHEBI:30616"/>
    </ligand>
</feature>
<evidence type="ECO:0000256" key="8">
    <source>
        <dbReference type="ARBA" id="ARBA00023125"/>
    </source>
</evidence>
<dbReference type="InterPro" id="IPR042174">
    <property type="entry name" value="RecF_2"/>
</dbReference>
<sequence length="377" mass="42804">MSILTSYSVDCFRNLKAVDFKPSPGFNLICGPNGSGKTSLLESIHYLSVGRSFRTHKISPLLQVDQQSFLIVAGIEGKEGRIGLSKSRQGLLDLRVFSESQKNFQTVAELLPLQLINSDSFSLLEGGAKLRRRFLDWMMFHVEHSFISRWRDYRRAVSQRNAVLKSMSREGFGALSRVEQEGLLLVWEHEIATLGELIDSDRRLLFDLLLPYFREIAKDFLPHYELGFEFKSGWDNSESLANTLRDARPRELQYGMTLYGPHRADFQIRSDGVLAAEILSRGQIKLLVCALKLAAGQLIDRLRFEKTEQVNRCTYLIDDLASELDRENRAKVIERLAKSGAQCFFTAIEAEDLPEVAEISLKTSGKFHVEHGKIRSA</sequence>
<accession>A0A0S2K8S4</accession>
<evidence type="ECO:0000256" key="9">
    <source>
        <dbReference type="HAMAP-Rule" id="MF_00365"/>
    </source>
</evidence>
<evidence type="ECO:0000256" key="4">
    <source>
        <dbReference type="ARBA" id="ARBA00022490"/>
    </source>
</evidence>
<dbReference type="GO" id="GO:0003697">
    <property type="term" value="F:single-stranded DNA binding"/>
    <property type="evidence" value="ECO:0007669"/>
    <property type="project" value="UniProtKB-UniRule"/>
</dbReference>
<dbReference type="InterPro" id="IPR018078">
    <property type="entry name" value="DNA-binding_RecF_CS"/>
</dbReference>
<keyword evidence="7 9" id="KW-0067">ATP-binding</keyword>
<evidence type="ECO:0000256" key="6">
    <source>
        <dbReference type="ARBA" id="ARBA00022741"/>
    </source>
</evidence>
<dbReference type="PANTHER" id="PTHR32182">
    <property type="entry name" value="DNA REPLICATION AND REPAIR PROTEIN RECF"/>
    <property type="match status" value="1"/>
</dbReference>
<dbReference type="InterPro" id="IPR003395">
    <property type="entry name" value="RecF/RecN/SMC_N"/>
</dbReference>
<dbReference type="HAMAP" id="MF_00365">
    <property type="entry name" value="RecF"/>
    <property type="match status" value="1"/>
</dbReference>
<dbReference type="GO" id="GO:0000731">
    <property type="term" value="P:DNA synthesis involved in DNA repair"/>
    <property type="evidence" value="ECO:0007669"/>
    <property type="project" value="TreeGrafter"/>
</dbReference>
<dbReference type="PATRIC" id="fig|1249552.3.peg.3"/>
<dbReference type="PANTHER" id="PTHR32182:SF0">
    <property type="entry name" value="DNA REPLICATION AND REPAIR PROTEIN RECF"/>
    <property type="match status" value="1"/>
</dbReference>
<dbReference type="Gene3D" id="1.20.1050.90">
    <property type="entry name" value="RecF/RecN/SMC, N-terminal domain"/>
    <property type="match status" value="1"/>
</dbReference>
<dbReference type="PROSITE" id="PS00617">
    <property type="entry name" value="RECF_1"/>
    <property type="match status" value="1"/>
</dbReference>
<organism evidence="11 12">
    <name type="scientific">Pseudohongiella spirulinae</name>
    <dbReference type="NCBI Taxonomy" id="1249552"/>
    <lineage>
        <taxon>Bacteria</taxon>
        <taxon>Pseudomonadati</taxon>
        <taxon>Pseudomonadota</taxon>
        <taxon>Gammaproteobacteria</taxon>
        <taxon>Pseudomonadales</taxon>
        <taxon>Pseudohongiellaceae</taxon>
        <taxon>Pseudohongiella</taxon>
    </lineage>
</organism>
<dbReference type="GO" id="GO:0005737">
    <property type="term" value="C:cytoplasm"/>
    <property type="evidence" value="ECO:0007669"/>
    <property type="project" value="UniProtKB-SubCell"/>
</dbReference>
<keyword evidence="9" id="KW-0227">DNA damage</keyword>
<keyword evidence="9" id="KW-0234">DNA repair</keyword>
<keyword evidence="6 9" id="KW-0547">Nucleotide-binding</keyword>
<dbReference type="STRING" id="1249552.PS2015_3"/>
<keyword evidence="8 9" id="KW-0238">DNA-binding</keyword>
<dbReference type="GO" id="GO:0006302">
    <property type="term" value="P:double-strand break repair"/>
    <property type="evidence" value="ECO:0007669"/>
    <property type="project" value="TreeGrafter"/>
</dbReference>
<dbReference type="Pfam" id="PF02463">
    <property type="entry name" value="SMC_N"/>
    <property type="match status" value="1"/>
</dbReference>
<gene>
    <name evidence="9" type="primary">recF</name>
    <name evidence="11" type="ORF">PS2015_3</name>
</gene>
<evidence type="ECO:0000259" key="10">
    <source>
        <dbReference type="SMART" id="SM00382"/>
    </source>
</evidence>
<keyword evidence="4 9" id="KW-0963">Cytoplasm</keyword>
<evidence type="ECO:0000256" key="3">
    <source>
        <dbReference type="ARBA" id="ARBA00020170"/>
    </source>
</evidence>
<evidence type="ECO:0000256" key="1">
    <source>
        <dbReference type="ARBA" id="ARBA00004496"/>
    </source>
</evidence>
<comment type="function">
    <text evidence="9">The RecF protein is involved in DNA metabolism; it is required for DNA replication and normal SOS inducibility. RecF binds preferentially to single-stranded, linear DNA. It also seems to bind ATP.</text>
</comment>
<evidence type="ECO:0000313" key="11">
    <source>
        <dbReference type="EMBL" id="ALO44701.1"/>
    </source>
</evidence>
<evidence type="ECO:0000313" key="12">
    <source>
        <dbReference type="Proteomes" id="UP000065641"/>
    </source>
</evidence>
<evidence type="ECO:0000256" key="5">
    <source>
        <dbReference type="ARBA" id="ARBA00022705"/>
    </source>
</evidence>
<dbReference type="AlphaFoldDB" id="A0A0S2K8S4"/>
<dbReference type="NCBIfam" id="TIGR00611">
    <property type="entry name" value="recf"/>
    <property type="match status" value="1"/>
</dbReference>
<dbReference type="Gene3D" id="3.40.50.300">
    <property type="entry name" value="P-loop containing nucleotide triphosphate hydrolases"/>
    <property type="match status" value="1"/>
</dbReference>
<keyword evidence="9" id="KW-0742">SOS response</keyword>
<feature type="domain" description="AAA+ ATPase" evidence="10">
    <location>
        <begin position="23"/>
        <end position="375"/>
    </location>
</feature>
<evidence type="ECO:0000256" key="7">
    <source>
        <dbReference type="ARBA" id="ARBA00022840"/>
    </source>
</evidence>
<keyword evidence="12" id="KW-1185">Reference proteome</keyword>
<comment type="subcellular location">
    <subcellularLocation>
        <location evidence="1 9">Cytoplasm</location>
    </subcellularLocation>
</comment>
<comment type="similarity">
    <text evidence="2 9">Belongs to the RecF family.</text>
</comment>
<dbReference type="KEGG" id="pspi:PS2015_3"/>
<proteinExistence type="inferred from homology"/>
<dbReference type="EMBL" id="CP013189">
    <property type="protein sequence ID" value="ALO44701.1"/>
    <property type="molecule type" value="Genomic_DNA"/>
</dbReference>
<dbReference type="SMART" id="SM00382">
    <property type="entry name" value="AAA"/>
    <property type="match status" value="1"/>
</dbReference>
<dbReference type="GO" id="GO:0005524">
    <property type="term" value="F:ATP binding"/>
    <property type="evidence" value="ECO:0007669"/>
    <property type="project" value="UniProtKB-UniRule"/>
</dbReference>
<dbReference type="GO" id="GO:0009432">
    <property type="term" value="P:SOS response"/>
    <property type="evidence" value="ECO:0007669"/>
    <property type="project" value="UniProtKB-UniRule"/>
</dbReference>
<dbReference type="InterPro" id="IPR027417">
    <property type="entry name" value="P-loop_NTPase"/>
</dbReference>
<keyword evidence="5 9" id="KW-0235">DNA replication</keyword>
<dbReference type="InterPro" id="IPR001238">
    <property type="entry name" value="DNA-binding_RecF"/>
</dbReference>
<dbReference type="Proteomes" id="UP000065641">
    <property type="component" value="Chromosome"/>
</dbReference>